<feature type="domain" description="Ribosome recycling factor" evidence="6">
    <location>
        <begin position="25"/>
        <end position="187"/>
    </location>
</feature>
<evidence type="ECO:0000256" key="1">
    <source>
        <dbReference type="ARBA" id="ARBA00004496"/>
    </source>
</evidence>
<dbReference type="HAMAP" id="MF_00040">
    <property type="entry name" value="RRF"/>
    <property type="match status" value="1"/>
</dbReference>
<dbReference type="EMBL" id="CAFBLT010000001">
    <property type="protein sequence ID" value="CAB4861208.1"/>
    <property type="molecule type" value="Genomic_DNA"/>
</dbReference>
<dbReference type="FunFam" id="1.10.132.20:FF:000001">
    <property type="entry name" value="Ribosome-recycling factor"/>
    <property type="match status" value="1"/>
</dbReference>
<evidence type="ECO:0000256" key="3">
    <source>
        <dbReference type="ARBA" id="ARBA00022490"/>
    </source>
</evidence>
<dbReference type="InterPro" id="IPR023584">
    <property type="entry name" value="Ribosome_recyc_fac_dom"/>
</dbReference>
<organism evidence="9">
    <name type="scientific">freshwater metagenome</name>
    <dbReference type="NCBI Taxonomy" id="449393"/>
    <lineage>
        <taxon>unclassified sequences</taxon>
        <taxon>metagenomes</taxon>
        <taxon>ecological metagenomes</taxon>
    </lineage>
</organism>
<evidence type="ECO:0000259" key="6">
    <source>
        <dbReference type="Pfam" id="PF01765"/>
    </source>
</evidence>
<dbReference type="CDD" id="cd00520">
    <property type="entry name" value="RRF"/>
    <property type="match status" value="1"/>
</dbReference>
<comment type="subcellular location">
    <subcellularLocation>
        <location evidence="1">Cytoplasm</location>
    </subcellularLocation>
</comment>
<dbReference type="PANTHER" id="PTHR20982">
    <property type="entry name" value="RIBOSOME RECYCLING FACTOR"/>
    <property type="match status" value="1"/>
</dbReference>
<dbReference type="GO" id="GO:0006412">
    <property type="term" value="P:translation"/>
    <property type="evidence" value="ECO:0007669"/>
    <property type="project" value="UniProtKB-KW"/>
</dbReference>
<evidence type="ECO:0000313" key="7">
    <source>
        <dbReference type="EMBL" id="CAB4824900.1"/>
    </source>
</evidence>
<keyword evidence="3" id="KW-0963">Cytoplasm</keyword>
<evidence type="ECO:0000313" key="9">
    <source>
        <dbReference type="EMBL" id="CAB5023200.1"/>
    </source>
</evidence>
<dbReference type="FunFam" id="3.30.1360.40:FF:000001">
    <property type="entry name" value="Ribosome-recycling factor"/>
    <property type="match status" value="1"/>
</dbReference>
<dbReference type="SUPFAM" id="SSF55194">
    <property type="entry name" value="Ribosome recycling factor, RRF"/>
    <property type="match status" value="1"/>
</dbReference>
<evidence type="ECO:0000313" key="8">
    <source>
        <dbReference type="EMBL" id="CAB4861208.1"/>
    </source>
</evidence>
<evidence type="ECO:0000256" key="5">
    <source>
        <dbReference type="SAM" id="MobiDB-lite"/>
    </source>
</evidence>
<dbReference type="GO" id="GO:0005737">
    <property type="term" value="C:cytoplasm"/>
    <property type="evidence" value="ECO:0007669"/>
    <property type="project" value="UniProtKB-SubCell"/>
</dbReference>
<reference evidence="9" key="1">
    <citation type="submission" date="2020-05" db="EMBL/GenBank/DDBJ databases">
        <authorList>
            <person name="Chiriac C."/>
            <person name="Salcher M."/>
            <person name="Ghai R."/>
            <person name="Kavagutti S V."/>
        </authorList>
    </citation>
    <scope>NUCLEOTIDE SEQUENCE</scope>
</reference>
<dbReference type="Gene3D" id="3.30.1360.40">
    <property type="match status" value="1"/>
</dbReference>
<sequence length="189" mass="20991">MTEELASMVLDDAKDKMANTLEHVKAEFGNVRTGRAAPALVESIMVDYYGAMTPLKSLASFTVPEARMLMVAPFDKGSMASIEKAISASDLGITPSNDGQVIRLAFPPLTEERRKDLVKVVRQKAEDGKVQVRNHRRTSRQELDQLEKDSSLSSDDHERVAKQLEKVTQASIEGIDELLAHKERELLDV</sequence>
<dbReference type="NCBIfam" id="TIGR00496">
    <property type="entry name" value="frr"/>
    <property type="match status" value="1"/>
</dbReference>
<feature type="region of interest" description="Disordered" evidence="5">
    <location>
        <begin position="128"/>
        <end position="160"/>
    </location>
</feature>
<keyword evidence="4" id="KW-0648">Protein biosynthesis</keyword>
<dbReference type="GO" id="GO:0043023">
    <property type="term" value="F:ribosomal large subunit binding"/>
    <property type="evidence" value="ECO:0007669"/>
    <property type="project" value="TreeGrafter"/>
</dbReference>
<dbReference type="AlphaFoldDB" id="A0A6J7QZP7"/>
<evidence type="ECO:0000256" key="2">
    <source>
        <dbReference type="ARBA" id="ARBA00005912"/>
    </source>
</evidence>
<protein>
    <submittedName>
        <fullName evidence="9">Unannotated protein</fullName>
    </submittedName>
</protein>
<dbReference type="Gene3D" id="1.10.132.20">
    <property type="entry name" value="Ribosome-recycling factor"/>
    <property type="match status" value="1"/>
</dbReference>
<gene>
    <name evidence="7" type="ORF">UFOPK3164_00680</name>
    <name evidence="8" type="ORF">UFOPK3427_00199</name>
    <name evidence="9" type="ORF">UFOPK4112_01042</name>
</gene>
<evidence type="ECO:0000256" key="4">
    <source>
        <dbReference type="ARBA" id="ARBA00022917"/>
    </source>
</evidence>
<accession>A0A6J7QZP7</accession>
<dbReference type="EMBL" id="CAFABE010000023">
    <property type="protein sequence ID" value="CAB4824900.1"/>
    <property type="molecule type" value="Genomic_DNA"/>
</dbReference>
<dbReference type="Pfam" id="PF01765">
    <property type="entry name" value="RRF"/>
    <property type="match status" value="1"/>
</dbReference>
<dbReference type="PANTHER" id="PTHR20982:SF3">
    <property type="entry name" value="MITOCHONDRIAL RIBOSOME RECYCLING FACTOR PSEUDO 1"/>
    <property type="match status" value="1"/>
</dbReference>
<proteinExistence type="inferred from homology"/>
<comment type="similarity">
    <text evidence="2">Belongs to the RRF family.</text>
</comment>
<name>A0A6J7QZP7_9ZZZZ</name>
<feature type="compositionally biased region" description="Basic and acidic residues" evidence="5">
    <location>
        <begin position="139"/>
        <end position="160"/>
    </location>
</feature>
<dbReference type="InterPro" id="IPR002661">
    <property type="entry name" value="Ribosome_recyc_fac"/>
</dbReference>
<dbReference type="InterPro" id="IPR036191">
    <property type="entry name" value="RRF_sf"/>
</dbReference>
<dbReference type="EMBL" id="CAFBPM010000009">
    <property type="protein sequence ID" value="CAB5023200.1"/>
    <property type="molecule type" value="Genomic_DNA"/>
</dbReference>